<dbReference type="Pfam" id="PF05066">
    <property type="entry name" value="HARE-HTH"/>
    <property type="match status" value="1"/>
</dbReference>
<organism evidence="10 11">
    <name type="scientific">Castilleja foliolosa</name>
    <dbReference type="NCBI Taxonomy" id="1961234"/>
    <lineage>
        <taxon>Eukaryota</taxon>
        <taxon>Viridiplantae</taxon>
        <taxon>Streptophyta</taxon>
        <taxon>Embryophyta</taxon>
        <taxon>Tracheophyta</taxon>
        <taxon>Spermatophyta</taxon>
        <taxon>Magnoliopsida</taxon>
        <taxon>eudicotyledons</taxon>
        <taxon>Gunneridae</taxon>
        <taxon>Pentapetalae</taxon>
        <taxon>asterids</taxon>
        <taxon>lamiids</taxon>
        <taxon>Lamiales</taxon>
        <taxon>Orobanchaceae</taxon>
        <taxon>Pedicularideae</taxon>
        <taxon>Castillejinae</taxon>
        <taxon>Castilleja</taxon>
    </lineage>
</organism>
<feature type="compositionally biased region" description="Basic and acidic residues" evidence="6">
    <location>
        <begin position="1629"/>
        <end position="1639"/>
    </location>
</feature>
<dbReference type="PROSITE" id="PS50827">
    <property type="entry name" value="DDT"/>
    <property type="match status" value="1"/>
</dbReference>
<feature type="DNA-binding region" description="Homeobox" evidence="4">
    <location>
        <begin position="19"/>
        <end position="78"/>
    </location>
</feature>
<dbReference type="InterPro" id="IPR009057">
    <property type="entry name" value="Homeodomain-like_sf"/>
</dbReference>
<sequence>MEAGSEGDTNRGMDQTGSKRPKRQMKTPFQLEMLEKTYAMDMYPSEAIRVELSEKLGLTDRQLQMWFCHRRLKDKKEAVSMSAMKPRTPGSAVRKGVTVSPREDIMAVAAEPISGHASGSGSGSGSGSDSSESDNGDDTPMVPVKYYESPQKIMERRVIACVEEQLREPLREDGPILGVEFDELPPGAFGAPIVPGEQQDRYRHTYDSKLYGQYDAKRMKGASRGPQEGVESKFRNDAYGHVAPPYLYDSPNGGPTPKSSSLVHVNGHQPRERVESQVSSMDMYSQPIRQMQFSTSPRSADFVTPNDGNLPVERKRKIDEARTGKDGPANEKKIRKELEKQDILRRKREEHMRKEMERQDRERRKEEQRLMREQQKQEEKNQREEKREMERREKYMQKELLRAERRKQKEEIRRERETARQRAAMERATARKIAKESMDLIEDERLELMELAASRKRLPSILSLDYDTLQNLEAFRDALCEFPPKSVQLKMPFAIQPWMDSEENVGNLMMVWKFCMTFADVLGLWPFTIDEFIQAFHDYDSRLLGEVHTAILKLVIKDIEDVVRTPSGGPGTNQYSAVNLEGGHPHIVQGAYVWGFDIRSWQKHLNPLTWPEILRQFALSAGFGPQLKKKGIDRVPPNNNYESKSCEEIVSTLRNGSAVVNAVAIMQEKGFSRQRKSRHRLTPGTVKFAAYHVLALEGSKGLNVIEIAEKIQKSGLRDLTTSKTPEASISVALSRDPVLFERVAPSTYCVRPAFRKDPADAESIIASAKEKIQRYANGFLADQNAEEEERDDESDSDVADGTGVDAIAIPLVDTNKNGEINEFGFCLGNVKENLSDHAALKNEIGSVDIGEGYPDQQGVEIDESKSGEPWVQGLTEGEYSDLSVEERLNALVALIGVANEGNSIRVILEERMDAANALKKQMWAEAQLDKRRMREEIITKLYDSSFNATAGCGPSPMVIGENKIYDPSGTAVGKIDSSAVAEDLTNSIDNPAQDTTMGQFISPTQPNGHSTERSRLQLKSYISHRAEEMYVYRSLPLGQDRRRNRYWQFVATHSCLDPGSGRIFVESPDGHWRLIDTEEAFDVLLMSLDTRGTRESHLHIMLQKIQVHFKERVQMNRLFLNKGGQEAESPKSAVCSANSDTLETSPSFRIESGRNETERNNILKRYENLQTWIWKECLNSTILRSMAYGKRRCLLLLGICDVCLATYDSKDICPSCSRTPIKFNGDQYNLMDETDLIMSNSSPLGIRLIKAILSLLEVVIPSEALHSSWTEEFRNRWGLELQNLSSIEGLLQILTQLEGAIKRDYLSEDFETTDELLRCDSSRAAVSSEFNHHGIPLPQLPWIPKTTAAVSLRLLELDASIFYSPNHKAESLNEKKTETLPAFAPICSQTRDTQKAESMGFDRHGYIKEEKLNHLRDTPGSSGYKQVVRGRGGRPRGKSQKGGPTGLVQQSGKQGSRTKQGDTLAQILHQQGISTPGQKHGQGRRTVRRRRSENMAVNETLQGYLNEKALFRNSNVLEDEEVVPRNINGGDITRGRRNVVVENDESSDSMEGDDSDDNDDMNEDLSRYEKWGGSGYGVVSNRGNEMMEMSEDEEDDDDDENGYDDEGGGNVMGNMGFVNDEDDDESDRDDGVGNNRDEVSVSEESDDYSD</sequence>
<feature type="compositionally biased region" description="Acidic residues" evidence="6">
    <location>
        <begin position="784"/>
        <end position="798"/>
    </location>
</feature>
<dbReference type="Proteomes" id="UP001632038">
    <property type="component" value="Unassembled WGS sequence"/>
</dbReference>
<keyword evidence="11" id="KW-1185">Reference proteome</keyword>
<dbReference type="EMBL" id="JAVIJP010000087">
    <property type="protein sequence ID" value="KAL3617111.1"/>
    <property type="molecule type" value="Genomic_DNA"/>
</dbReference>
<comment type="subcellular location">
    <subcellularLocation>
        <location evidence="1 4 5">Nucleus</location>
    </subcellularLocation>
</comment>
<evidence type="ECO:0000256" key="3">
    <source>
        <dbReference type="ARBA" id="ARBA00023242"/>
    </source>
</evidence>
<dbReference type="InterPro" id="IPR007759">
    <property type="entry name" value="Asxl_HARE-HTH"/>
</dbReference>
<dbReference type="InterPro" id="IPR001356">
    <property type="entry name" value="HD"/>
</dbReference>
<evidence type="ECO:0000313" key="11">
    <source>
        <dbReference type="Proteomes" id="UP001632038"/>
    </source>
</evidence>
<proteinExistence type="predicted"/>
<feature type="compositionally biased region" description="Acidic residues" evidence="6">
    <location>
        <begin position="1588"/>
        <end position="1607"/>
    </location>
</feature>
<dbReference type="GO" id="GO:0005634">
    <property type="term" value="C:nucleus"/>
    <property type="evidence" value="ECO:0007669"/>
    <property type="project" value="UniProtKB-SubCell"/>
</dbReference>
<feature type="region of interest" description="Disordered" evidence="6">
    <location>
        <begin position="1526"/>
        <end position="1650"/>
    </location>
</feature>
<feature type="region of interest" description="Disordered" evidence="6">
    <location>
        <begin position="782"/>
        <end position="801"/>
    </location>
</feature>
<evidence type="ECO:0000256" key="5">
    <source>
        <dbReference type="RuleBase" id="RU000682"/>
    </source>
</evidence>
<dbReference type="SUPFAM" id="SSF46689">
    <property type="entry name" value="Homeodomain-like"/>
    <property type="match status" value="1"/>
</dbReference>
<dbReference type="SMART" id="SM00389">
    <property type="entry name" value="HOX"/>
    <property type="match status" value="1"/>
</dbReference>
<dbReference type="SMART" id="SM00571">
    <property type="entry name" value="DDT"/>
    <property type="match status" value="1"/>
</dbReference>
<dbReference type="InterPro" id="IPR028941">
    <property type="entry name" value="WHIM2_dom"/>
</dbReference>
<dbReference type="Gene3D" id="1.10.10.60">
    <property type="entry name" value="Homeodomain-like"/>
    <property type="match status" value="1"/>
</dbReference>
<feature type="region of interest" description="Disordered" evidence="6">
    <location>
        <begin position="1412"/>
        <end position="1493"/>
    </location>
</feature>
<feature type="compositionally biased region" description="Basic residues" evidence="6">
    <location>
        <begin position="1481"/>
        <end position="1491"/>
    </location>
</feature>
<dbReference type="GO" id="GO:0003677">
    <property type="term" value="F:DNA binding"/>
    <property type="evidence" value="ECO:0007669"/>
    <property type="project" value="UniProtKB-UniRule"/>
</dbReference>
<evidence type="ECO:0000256" key="4">
    <source>
        <dbReference type="PROSITE-ProRule" id="PRU00108"/>
    </source>
</evidence>
<feature type="region of interest" description="Disordered" evidence="6">
    <location>
        <begin position="242"/>
        <end position="398"/>
    </location>
</feature>
<dbReference type="PROSITE" id="PS51913">
    <property type="entry name" value="HTH_HARE"/>
    <property type="match status" value="1"/>
</dbReference>
<feature type="region of interest" description="Disordered" evidence="6">
    <location>
        <begin position="111"/>
        <end position="143"/>
    </location>
</feature>
<dbReference type="Pfam" id="PF15612">
    <property type="entry name" value="WHIM1"/>
    <property type="match status" value="1"/>
</dbReference>
<keyword evidence="3 4" id="KW-0539">Nucleus</keyword>
<feature type="compositionally biased region" description="Acidic residues" evidence="6">
    <location>
        <begin position="1542"/>
        <end position="1563"/>
    </location>
</feature>
<reference evidence="11" key="1">
    <citation type="journal article" date="2024" name="IScience">
        <title>Strigolactones Initiate the Formation of Haustorium-like Structures in Castilleja.</title>
        <authorList>
            <person name="Buerger M."/>
            <person name="Peterson D."/>
            <person name="Chory J."/>
        </authorList>
    </citation>
    <scope>NUCLEOTIDE SEQUENCE [LARGE SCALE GENOMIC DNA]</scope>
</reference>
<evidence type="ECO:0000256" key="2">
    <source>
        <dbReference type="ARBA" id="ARBA00023163"/>
    </source>
</evidence>
<feature type="region of interest" description="Disordered" evidence="6">
    <location>
        <begin position="77"/>
        <end position="98"/>
    </location>
</feature>
<keyword evidence="4 5" id="KW-0238">DNA-binding</keyword>
<dbReference type="Pfam" id="PF02791">
    <property type="entry name" value="DDT"/>
    <property type="match status" value="1"/>
</dbReference>
<evidence type="ECO:0000259" key="7">
    <source>
        <dbReference type="PROSITE" id="PS50071"/>
    </source>
</evidence>
<evidence type="ECO:0000256" key="1">
    <source>
        <dbReference type="ARBA" id="ARBA00004123"/>
    </source>
</evidence>
<dbReference type="PROSITE" id="PS50071">
    <property type="entry name" value="HOMEOBOX_2"/>
    <property type="match status" value="1"/>
</dbReference>
<evidence type="ECO:0000259" key="8">
    <source>
        <dbReference type="PROSITE" id="PS50827"/>
    </source>
</evidence>
<evidence type="ECO:0000313" key="10">
    <source>
        <dbReference type="EMBL" id="KAL3617111.1"/>
    </source>
</evidence>
<protein>
    <submittedName>
        <fullName evidence="10">Uncharacterized protein</fullName>
    </submittedName>
</protein>
<dbReference type="InterPro" id="IPR028942">
    <property type="entry name" value="WHIM1_dom"/>
</dbReference>
<accession>A0ABD3BJ98</accession>
<feature type="compositionally biased region" description="Polar residues" evidence="6">
    <location>
        <begin position="276"/>
        <end position="298"/>
    </location>
</feature>
<feature type="region of interest" description="Disordered" evidence="6">
    <location>
        <begin position="1"/>
        <end position="28"/>
    </location>
</feature>
<keyword evidence="4 5" id="KW-0371">Homeobox</keyword>
<dbReference type="Pfam" id="PF15613">
    <property type="entry name" value="WSD"/>
    <property type="match status" value="1"/>
</dbReference>
<name>A0ABD3BJ98_9LAMI</name>
<dbReference type="InterPro" id="IPR018501">
    <property type="entry name" value="DDT_dom"/>
</dbReference>
<feature type="domain" description="Homeobox" evidence="7">
    <location>
        <begin position="17"/>
        <end position="77"/>
    </location>
</feature>
<keyword evidence="2" id="KW-0804">Transcription</keyword>
<feature type="compositionally biased region" description="Acidic residues" evidence="6">
    <location>
        <begin position="1619"/>
        <end position="1628"/>
    </location>
</feature>
<evidence type="ECO:0000259" key="9">
    <source>
        <dbReference type="PROSITE" id="PS51913"/>
    </source>
</evidence>
<feature type="compositionally biased region" description="Basic and acidic residues" evidence="6">
    <location>
        <begin position="312"/>
        <end position="398"/>
    </location>
</feature>
<dbReference type="CDD" id="cd00086">
    <property type="entry name" value="homeodomain"/>
    <property type="match status" value="1"/>
</dbReference>
<comment type="caution">
    <text evidence="10">The sequence shown here is derived from an EMBL/GenBank/DDBJ whole genome shotgun (WGS) entry which is preliminary data.</text>
</comment>
<feature type="compositionally biased region" description="Acidic residues" evidence="6">
    <location>
        <begin position="1640"/>
        <end position="1650"/>
    </location>
</feature>
<dbReference type="PANTHER" id="PTHR36968:SF13">
    <property type="entry name" value="HOMEOBOX-DDT DOMAIN PROTEIN RLT1"/>
    <property type="match status" value="1"/>
</dbReference>
<feature type="domain" description="HTH HARE-type" evidence="9">
    <location>
        <begin position="684"/>
        <end position="753"/>
    </location>
</feature>
<feature type="compositionally biased region" description="Polar residues" evidence="6">
    <location>
        <begin position="1447"/>
        <end position="1477"/>
    </location>
</feature>
<dbReference type="PANTHER" id="PTHR36968">
    <property type="entry name" value="HOMEOBOX-DDT DOMAIN PROTEIN RLT2"/>
    <property type="match status" value="1"/>
</dbReference>
<evidence type="ECO:0000256" key="6">
    <source>
        <dbReference type="SAM" id="MobiDB-lite"/>
    </source>
</evidence>
<dbReference type="InterPro" id="IPR044977">
    <property type="entry name" value="RLT1-3"/>
</dbReference>
<gene>
    <name evidence="10" type="ORF">CASFOL_039505</name>
</gene>
<dbReference type="Pfam" id="PF00046">
    <property type="entry name" value="Homeodomain"/>
    <property type="match status" value="1"/>
</dbReference>
<feature type="domain" description="DDT" evidence="8">
    <location>
        <begin position="502"/>
        <end position="561"/>
    </location>
</feature>